<dbReference type="RefSeq" id="WP_282315608.1">
    <property type="nucleotide sequence ID" value="NZ_JARBWL010000001.1"/>
</dbReference>
<proteinExistence type="predicted"/>
<protein>
    <submittedName>
        <fullName evidence="1">Uncharacterized protein</fullName>
    </submittedName>
</protein>
<sequence length="151" mass="17040">MDINQRRSFVDNCVKNEVEFRRCCQNNNLKATIQGQPDFNSEAFYTSVGSREILAIFKGGEKNTPLARAFDFYLPRQIETGIYELNKPGNLIEIAFTAGQPPVSRWALEGVMNLFVNTGKTGYTGIFNVKFNDGQNNEFSSRGEFSFVLDS</sequence>
<evidence type="ECO:0000313" key="1">
    <source>
        <dbReference type="EMBL" id="MDI2591775.1"/>
    </source>
</evidence>
<organism evidence="1 2">
    <name type="scientific">Pseudomonas fungipugnans</name>
    <dbReference type="NCBI Taxonomy" id="3024217"/>
    <lineage>
        <taxon>Bacteria</taxon>
        <taxon>Pseudomonadati</taxon>
        <taxon>Pseudomonadota</taxon>
        <taxon>Gammaproteobacteria</taxon>
        <taxon>Pseudomonadales</taxon>
        <taxon>Pseudomonadaceae</taxon>
        <taxon>Pseudomonas</taxon>
    </lineage>
</organism>
<gene>
    <name evidence="1" type="ORF">POF45_10085</name>
</gene>
<name>A0ABT6QLL8_9PSED</name>
<evidence type="ECO:0000313" key="2">
    <source>
        <dbReference type="Proteomes" id="UP001159100"/>
    </source>
</evidence>
<dbReference type="Proteomes" id="UP001159100">
    <property type="component" value="Unassembled WGS sequence"/>
</dbReference>
<reference evidence="1 2" key="1">
    <citation type="submission" date="2023-02" db="EMBL/GenBank/DDBJ databases">
        <title>Pseudomonas chrutzelriedensis sp. nov., a potently antifungal strain isolated from moss.</title>
        <authorList>
            <person name="Schnyder A."/>
            <person name="Kalawong R."/>
            <person name="Eberl L."/>
            <person name="Agnoli K."/>
        </authorList>
    </citation>
    <scope>NUCLEOTIDE SEQUENCE [LARGE SCALE GENOMIC DNA]</scope>
    <source>
        <strain evidence="1 2">681</strain>
    </source>
</reference>
<comment type="caution">
    <text evidence="1">The sequence shown here is derived from an EMBL/GenBank/DDBJ whole genome shotgun (WGS) entry which is preliminary data.</text>
</comment>
<accession>A0ABT6QLL8</accession>
<dbReference type="EMBL" id="JARBWL010000001">
    <property type="protein sequence ID" value="MDI2591775.1"/>
    <property type="molecule type" value="Genomic_DNA"/>
</dbReference>
<keyword evidence="2" id="KW-1185">Reference proteome</keyword>